<evidence type="ECO:0000313" key="4">
    <source>
        <dbReference type="EMBL" id="TBW35099.1"/>
    </source>
</evidence>
<dbReference type="GO" id="GO:0006020">
    <property type="term" value="P:inositol metabolic process"/>
    <property type="evidence" value="ECO:0007669"/>
    <property type="project" value="TreeGrafter"/>
</dbReference>
<dbReference type="Gene3D" id="3.40.190.80">
    <property type="match status" value="1"/>
</dbReference>
<reference evidence="4 5" key="1">
    <citation type="submission" date="2019-02" db="EMBL/GenBank/DDBJ databases">
        <title>Siculibacillus lacustris gen. nov., sp. nov., a new rosette-forming bacterium isolated from a freshwater crater lake (Lake St. Ana, Romania).</title>
        <authorList>
            <person name="Felfoldi T."/>
            <person name="Marton Z."/>
            <person name="Szabo A."/>
            <person name="Mentes A."/>
            <person name="Boka K."/>
            <person name="Marialigeti K."/>
            <person name="Mathe I."/>
            <person name="Koncz M."/>
            <person name="Schumann P."/>
            <person name="Toth E."/>
        </authorList>
    </citation>
    <scope>NUCLEOTIDE SEQUENCE [LARGE SCALE GENOMIC DNA]</scope>
    <source>
        <strain evidence="4 5">SA-279</strain>
    </source>
</reference>
<comment type="caution">
    <text evidence="4">The sequence shown here is derived from an EMBL/GenBank/DDBJ whole genome shotgun (WGS) entry which is preliminary data.</text>
</comment>
<evidence type="ECO:0000256" key="3">
    <source>
        <dbReference type="SAM" id="MobiDB-lite"/>
    </source>
</evidence>
<dbReference type="PRINTS" id="PR00377">
    <property type="entry name" value="IMPHPHTASES"/>
</dbReference>
<dbReference type="GO" id="GO:0008934">
    <property type="term" value="F:inositol monophosphate 1-phosphatase activity"/>
    <property type="evidence" value="ECO:0007669"/>
    <property type="project" value="TreeGrafter"/>
</dbReference>
<comment type="similarity">
    <text evidence="1">Belongs to the inositol monophosphatase superfamily.</text>
</comment>
<dbReference type="Pfam" id="PF00459">
    <property type="entry name" value="Inositol_P"/>
    <property type="match status" value="1"/>
</dbReference>
<feature type="binding site" evidence="2">
    <location>
        <position position="125"/>
    </location>
    <ligand>
        <name>Mg(2+)</name>
        <dbReference type="ChEBI" id="CHEBI:18420"/>
        <label>1</label>
        <note>catalytic</note>
    </ligand>
</feature>
<proteinExistence type="inferred from homology"/>
<dbReference type="InterPro" id="IPR000760">
    <property type="entry name" value="Inositol_monophosphatase-like"/>
</dbReference>
<dbReference type="Proteomes" id="UP000292781">
    <property type="component" value="Unassembled WGS sequence"/>
</dbReference>
<accession>A0A4Q9VKR3</accession>
<name>A0A4Q9VKR3_9HYPH</name>
<evidence type="ECO:0000256" key="1">
    <source>
        <dbReference type="ARBA" id="ARBA00009759"/>
    </source>
</evidence>
<organism evidence="4 5">
    <name type="scientific">Siculibacillus lacustris</name>
    <dbReference type="NCBI Taxonomy" id="1549641"/>
    <lineage>
        <taxon>Bacteria</taxon>
        <taxon>Pseudomonadati</taxon>
        <taxon>Pseudomonadota</taxon>
        <taxon>Alphaproteobacteria</taxon>
        <taxon>Hyphomicrobiales</taxon>
        <taxon>Ancalomicrobiaceae</taxon>
        <taxon>Siculibacillus</taxon>
    </lineage>
</organism>
<dbReference type="GO" id="GO:0007165">
    <property type="term" value="P:signal transduction"/>
    <property type="evidence" value="ECO:0007669"/>
    <property type="project" value="TreeGrafter"/>
</dbReference>
<dbReference type="EMBL" id="SJFN01000028">
    <property type="protein sequence ID" value="TBW35099.1"/>
    <property type="molecule type" value="Genomic_DNA"/>
</dbReference>
<feature type="region of interest" description="Disordered" evidence="3">
    <location>
        <begin position="1"/>
        <end position="24"/>
    </location>
</feature>
<protein>
    <submittedName>
        <fullName evidence="4">Inositol monophosphatase</fullName>
    </submittedName>
</protein>
<dbReference type="AlphaFoldDB" id="A0A4Q9VKR3"/>
<dbReference type="Gene3D" id="3.30.540.10">
    <property type="entry name" value="Fructose-1,6-Bisphosphatase, subunit A, domain 1"/>
    <property type="match status" value="1"/>
</dbReference>
<feature type="binding site" evidence="2">
    <location>
        <position position="100"/>
    </location>
    <ligand>
        <name>Mg(2+)</name>
        <dbReference type="ChEBI" id="CHEBI:18420"/>
        <label>1</label>
        <note>catalytic</note>
    </ligand>
</feature>
<feature type="binding site" evidence="2">
    <location>
        <position position="253"/>
    </location>
    <ligand>
        <name>Mg(2+)</name>
        <dbReference type="ChEBI" id="CHEBI:18420"/>
        <label>1</label>
        <note>catalytic</note>
    </ligand>
</feature>
<gene>
    <name evidence="4" type="ORF">EYW49_16750</name>
</gene>
<evidence type="ECO:0000313" key="5">
    <source>
        <dbReference type="Proteomes" id="UP000292781"/>
    </source>
</evidence>
<evidence type="ECO:0000256" key="2">
    <source>
        <dbReference type="PIRSR" id="PIRSR600760-2"/>
    </source>
</evidence>
<dbReference type="PANTHER" id="PTHR20854">
    <property type="entry name" value="INOSITOL MONOPHOSPHATASE"/>
    <property type="match status" value="1"/>
</dbReference>
<sequence length="304" mass="33046">MPAAGSRSSYERSIKEPSPSRQEGLALTQSFTRADLDDLAAILAAAADVEIMPRFKRLGTDEVTTKSGPQDFVTIADQAAERFIQARVAERFPTAVFIGEETTAADPTRLGRLAGAELAIIVDPIDGTFNFANGMPLFGVMAAVVAGGETVGAIIYDPIGRDFALAVKGEGAWLVPRDGGPARRLRVAAADDLRVMHGPVSWPYLPEGLREDVARRLPRLWGSYGYRNAAHEYRLLSSGGCHFLLYNRLMPWDHLPGHLIHTEAGGWSAHFDGTPYVPTDLGGGLLLAPDRESWQRIHDALFQD</sequence>
<feature type="binding site" evidence="2">
    <location>
        <position position="126"/>
    </location>
    <ligand>
        <name>Mg(2+)</name>
        <dbReference type="ChEBI" id="CHEBI:18420"/>
        <label>1</label>
        <note>catalytic</note>
    </ligand>
</feature>
<dbReference type="OrthoDB" id="9785695at2"/>
<keyword evidence="2" id="KW-0460">Magnesium</keyword>
<feature type="binding site" evidence="2">
    <location>
        <position position="123"/>
    </location>
    <ligand>
        <name>Mg(2+)</name>
        <dbReference type="ChEBI" id="CHEBI:18420"/>
        <label>1</label>
        <note>catalytic</note>
    </ligand>
</feature>
<keyword evidence="5" id="KW-1185">Reference proteome</keyword>
<keyword evidence="2" id="KW-0479">Metal-binding</keyword>
<comment type="cofactor">
    <cofactor evidence="2">
        <name>Mg(2+)</name>
        <dbReference type="ChEBI" id="CHEBI:18420"/>
    </cofactor>
</comment>
<dbReference type="PANTHER" id="PTHR20854:SF4">
    <property type="entry name" value="INOSITOL-1-MONOPHOSPHATASE-RELATED"/>
    <property type="match status" value="1"/>
</dbReference>
<dbReference type="SUPFAM" id="SSF56655">
    <property type="entry name" value="Carbohydrate phosphatase"/>
    <property type="match status" value="1"/>
</dbReference>
<dbReference type="GO" id="GO:0046872">
    <property type="term" value="F:metal ion binding"/>
    <property type="evidence" value="ECO:0007669"/>
    <property type="project" value="UniProtKB-KW"/>
</dbReference>